<gene>
    <name evidence="1" type="ORF">EV202_10330</name>
</gene>
<organism evidence="1 2">
    <name type="scientific">Prevotella heparinolytica</name>
    <dbReference type="NCBI Taxonomy" id="28113"/>
    <lineage>
        <taxon>Bacteria</taxon>
        <taxon>Pseudomonadati</taxon>
        <taxon>Bacteroidota</taxon>
        <taxon>Bacteroidia</taxon>
        <taxon>Bacteroidales</taxon>
        <taxon>Bacteroidaceae</taxon>
        <taxon>Bacteroides</taxon>
    </lineage>
</organism>
<evidence type="ECO:0000313" key="1">
    <source>
        <dbReference type="EMBL" id="TCO95154.1"/>
    </source>
</evidence>
<dbReference type="EMBL" id="SLXB01000003">
    <property type="protein sequence ID" value="TCO95154.1"/>
    <property type="molecule type" value="Genomic_DNA"/>
</dbReference>
<name>A0A4V2SF21_9BACE</name>
<sequence>MTVFIKCPGLAQQLRTNLQPTACQLRAGSELTSNSETAPKEHKIQYINRFTLFIPFARERREEKRRKYLPHTPSSLEVEKAEKQHSLYAVTWGRSKAKTRAYKW</sequence>
<accession>A0A4V2SF21</accession>
<comment type="caution">
    <text evidence="1">The sequence shown here is derived from an EMBL/GenBank/DDBJ whole genome shotgun (WGS) entry which is preliminary data.</text>
</comment>
<dbReference type="AlphaFoldDB" id="A0A4V2SF21"/>
<protein>
    <submittedName>
        <fullName evidence="1">Uncharacterized protein</fullName>
    </submittedName>
</protein>
<reference evidence="1 2" key="1">
    <citation type="submission" date="2019-03" db="EMBL/GenBank/DDBJ databases">
        <title>Genomic Encyclopedia of Type Strains, Phase IV (KMG-IV): sequencing the most valuable type-strain genomes for metagenomic binning, comparative biology and taxonomic classification.</title>
        <authorList>
            <person name="Goeker M."/>
        </authorList>
    </citation>
    <scope>NUCLEOTIDE SEQUENCE [LARGE SCALE GENOMIC DNA]</scope>
    <source>
        <strain evidence="1 2">DSM 23917</strain>
    </source>
</reference>
<dbReference type="Proteomes" id="UP000295600">
    <property type="component" value="Unassembled WGS sequence"/>
</dbReference>
<proteinExistence type="predicted"/>
<evidence type="ECO:0000313" key="2">
    <source>
        <dbReference type="Proteomes" id="UP000295600"/>
    </source>
</evidence>